<evidence type="ECO:0000256" key="1">
    <source>
        <dbReference type="SAM" id="MobiDB-lite"/>
    </source>
</evidence>
<accession>W0FHW0</accession>
<evidence type="ECO:0000313" key="2">
    <source>
        <dbReference type="EMBL" id="AHF24323.1"/>
    </source>
</evidence>
<feature type="region of interest" description="Disordered" evidence="1">
    <location>
        <begin position="1"/>
        <end position="27"/>
    </location>
</feature>
<feature type="compositionally biased region" description="Basic and acidic residues" evidence="1">
    <location>
        <begin position="16"/>
        <end position="27"/>
    </location>
</feature>
<proteinExistence type="predicted"/>
<protein>
    <submittedName>
        <fullName evidence="2">Uncharacterized protein</fullName>
    </submittedName>
</protein>
<organism evidence="2">
    <name type="scientific">uncultured bacterium Contig17</name>
    <dbReference type="NCBI Taxonomy" id="1393492"/>
    <lineage>
        <taxon>Bacteria</taxon>
        <taxon>environmental samples</taxon>
    </lineage>
</organism>
<reference evidence="2" key="1">
    <citation type="journal article" date="2013" name="PLoS ONE">
        <title>Metagenomic insights into the carbohydrate-active enzymes carried by the microorganisms adhering to solid digesta in the rumen of cows.</title>
        <authorList>
            <person name="Wang L."/>
            <person name="Hatem A."/>
            <person name="Catalyurek U.V."/>
            <person name="Morrison M."/>
            <person name="Yu Z."/>
        </authorList>
    </citation>
    <scope>NUCLEOTIDE SEQUENCE</scope>
</reference>
<name>W0FHW0_9BACT</name>
<sequence>MERLRKKKTEAASGNDQKKEEKKMTLQEFKTKAENNEELKLALKEAMEKGDEAVAEFLNEQGVELASRVELSEDDLDAVVGGIGKRLKKAFKTVKHIVTPTNEEMQVIKDLANQVARETNQVVHDVFYK</sequence>
<dbReference type="EMBL" id="KC246790">
    <property type="protein sequence ID" value="AHF24323.1"/>
    <property type="molecule type" value="Genomic_DNA"/>
</dbReference>
<dbReference type="AlphaFoldDB" id="W0FHW0"/>